<gene>
    <name evidence="1" type="ORF">H6G72_02850</name>
</gene>
<sequence>MSYIKIFADFHNADEQGRLRLNCMGTISDLSRQNIKLQQGQLLTLYSEDLEVDGVVQYSDEENIWVAVIDWNEIRELEDMMVSNSGLPESGLILPVS</sequence>
<accession>A0ABR8E7Y1</accession>
<organism evidence="1 2">
    <name type="scientific">Planktothricoides raciborskii FACHB-1370</name>
    <dbReference type="NCBI Taxonomy" id="2949576"/>
    <lineage>
        <taxon>Bacteria</taxon>
        <taxon>Bacillati</taxon>
        <taxon>Cyanobacteriota</taxon>
        <taxon>Cyanophyceae</taxon>
        <taxon>Oscillatoriophycideae</taxon>
        <taxon>Oscillatoriales</taxon>
        <taxon>Oscillatoriaceae</taxon>
        <taxon>Planktothricoides</taxon>
    </lineage>
</organism>
<dbReference type="Proteomes" id="UP000641954">
    <property type="component" value="Unassembled WGS sequence"/>
</dbReference>
<comment type="caution">
    <text evidence="1">The sequence shown here is derived from an EMBL/GenBank/DDBJ whole genome shotgun (WGS) entry which is preliminary data.</text>
</comment>
<name>A0ABR8E7Y1_9CYAN</name>
<dbReference type="EMBL" id="JACJSK010000003">
    <property type="protein sequence ID" value="MBD2542813.1"/>
    <property type="molecule type" value="Genomic_DNA"/>
</dbReference>
<evidence type="ECO:0000313" key="2">
    <source>
        <dbReference type="Proteomes" id="UP000641954"/>
    </source>
</evidence>
<keyword evidence="2" id="KW-1185">Reference proteome</keyword>
<reference evidence="1 2" key="1">
    <citation type="journal article" date="2020" name="ISME J.">
        <title>Comparative genomics reveals insights into cyanobacterial evolution and habitat adaptation.</title>
        <authorList>
            <person name="Chen M.Y."/>
            <person name="Teng W.K."/>
            <person name="Zhao L."/>
            <person name="Hu C.X."/>
            <person name="Zhou Y.K."/>
            <person name="Han B.P."/>
            <person name="Song L.R."/>
            <person name="Shu W.S."/>
        </authorList>
    </citation>
    <scope>NUCLEOTIDE SEQUENCE [LARGE SCALE GENOMIC DNA]</scope>
    <source>
        <strain evidence="1 2">FACHB-1370</strain>
    </source>
</reference>
<protein>
    <submittedName>
        <fullName evidence="1">Uncharacterized protein</fullName>
    </submittedName>
</protein>
<dbReference type="RefSeq" id="WP_190877111.1">
    <property type="nucleotide sequence ID" value="NZ_JACJSK010000003.1"/>
</dbReference>
<proteinExistence type="predicted"/>
<evidence type="ECO:0000313" key="1">
    <source>
        <dbReference type="EMBL" id="MBD2542813.1"/>
    </source>
</evidence>